<feature type="domain" description="RNase H type-1" evidence="3">
    <location>
        <begin position="104"/>
        <end position="187"/>
    </location>
</feature>
<keyword evidence="5" id="KW-1185">Reference proteome</keyword>
<dbReference type="PANTHER" id="PTHR47074:SF48">
    <property type="entry name" value="POLYNUCLEOTIDYL TRANSFERASE, RIBONUCLEASE H-LIKE SUPERFAMILY PROTEIN"/>
    <property type="match status" value="1"/>
</dbReference>
<evidence type="ECO:0000313" key="4">
    <source>
        <dbReference type="EnsemblPlants" id="AUR62025720-RA:cds"/>
    </source>
</evidence>
<dbReference type="InterPro" id="IPR002156">
    <property type="entry name" value="RNaseH_domain"/>
</dbReference>
<feature type="region of interest" description="Disordered" evidence="1">
    <location>
        <begin position="733"/>
        <end position="769"/>
    </location>
</feature>
<dbReference type="GO" id="GO:0003676">
    <property type="term" value="F:nucleic acid binding"/>
    <property type="evidence" value="ECO:0007669"/>
    <property type="project" value="InterPro"/>
</dbReference>
<dbReference type="InterPro" id="IPR052929">
    <property type="entry name" value="RNase_H-like_EbsB-rel"/>
</dbReference>
<dbReference type="CDD" id="cd06222">
    <property type="entry name" value="RNase_H_like"/>
    <property type="match status" value="1"/>
</dbReference>
<evidence type="ECO:0000256" key="1">
    <source>
        <dbReference type="SAM" id="MobiDB-lite"/>
    </source>
</evidence>
<reference evidence="4" key="2">
    <citation type="submission" date="2021-03" db="UniProtKB">
        <authorList>
            <consortium name="EnsemblPlants"/>
        </authorList>
    </citation>
    <scope>IDENTIFICATION</scope>
</reference>
<name>A0A803M9Z4_CHEQI</name>
<dbReference type="Proteomes" id="UP000596660">
    <property type="component" value="Unplaced"/>
</dbReference>
<dbReference type="SUPFAM" id="SSF50249">
    <property type="entry name" value="Nucleic acid-binding proteins"/>
    <property type="match status" value="2"/>
</dbReference>
<dbReference type="Gramene" id="AUR62025720-RA">
    <property type="protein sequence ID" value="AUR62025720-RA:cds"/>
    <property type="gene ID" value="AUR62025720"/>
</dbReference>
<dbReference type="InterPro" id="IPR013955">
    <property type="entry name" value="Rep_factor-A_C"/>
</dbReference>
<reference evidence="4" key="1">
    <citation type="journal article" date="2017" name="Nature">
        <title>The genome of Chenopodium quinoa.</title>
        <authorList>
            <person name="Jarvis D.E."/>
            <person name="Ho Y.S."/>
            <person name="Lightfoot D.J."/>
            <person name="Schmoeckel S.M."/>
            <person name="Li B."/>
            <person name="Borm T.J.A."/>
            <person name="Ohyanagi H."/>
            <person name="Mineta K."/>
            <person name="Michell C.T."/>
            <person name="Saber N."/>
            <person name="Kharbatia N.M."/>
            <person name="Rupper R.R."/>
            <person name="Sharp A.R."/>
            <person name="Dally N."/>
            <person name="Boughton B.A."/>
            <person name="Woo Y.H."/>
            <person name="Gao G."/>
            <person name="Schijlen E.G.W.M."/>
            <person name="Guo X."/>
            <person name="Momin A.A."/>
            <person name="Negrao S."/>
            <person name="Al-Babili S."/>
            <person name="Gehring C."/>
            <person name="Roessner U."/>
            <person name="Jung C."/>
            <person name="Murphy K."/>
            <person name="Arold S.T."/>
            <person name="Gojobori T."/>
            <person name="van der Linden C.G."/>
            <person name="van Loo E.N."/>
            <person name="Jellen E.N."/>
            <person name="Maughan P.J."/>
            <person name="Tester M."/>
        </authorList>
    </citation>
    <scope>NUCLEOTIDE SEQUENCE [LARGE SCALE GENOMIC DNA]</scope>
    <source>
        <strain evidence="4">cv. PI 614886</strain>
    </source>
</reference>
<dbReference type="AlphaFoldDB" id="A0A803M9Z4"/>
<dbReference type="GO" id="GO:0004523">
    <property type="term" value="F:RNA-DNA hybrid ribonuclease activity"/>
    <property type="evidence" value="ECO:0007669"/>
    <property type="project" value="InterPro"/>
</dbReference>
<evidence type="ECO:0000313" key="5">
    <source>
        <dbReference type="Proteomes" id="UP000596660"/>
    </source>
</evidence>
<dbReference type="EnsemblPlants" id="AUR62025720-RA">
    <property type="protein sequence ID" value="AUR62025720-RA:cds"/>
    <property type="gene ID" value="AUR62025720"/>
</dbReference>
<accession>A0A803M9Z4</accession>
<dbReference type="Pfam" id="PF08646">
    <property type="entry name" value="Rep_fac-A_C"/>
    <property type="match status" value="1"/>
</dbReference>
<protein>
    <submittedName>
        <fullName evidence="4">Uncharacterized protein</fullName>
    </submittedName>
</protein>
<organism evidence="4 5">
    <name type="scientific">Chenopodium quinoa</name>
    <name type="common">Quinoa</name>
    <dbReference type="NCBI Taxonomy" id="63459"/>
    <lineage>
        <taxon>Eukaryota</taxon>
        <taxon>Viridiplantae</taxon>
        <taxon>Streptophyta</taxon>
        <taxon>Embryophyta</taxon>
        <taxon>Tracheophyta</taxon>
        <taxon>Spermatophyta</taxon>
        <taxon>Magnoliopsida</taxon>
        <taxon>eudicotyledons</taxon>
        <taxon>Gunneridae</taxon>
        <taxon>Pentapetalae</taxon>
        <taxon>Caryophyllales</taxon>
        <taxon>Chenopodiaceae</taxon>
        <taxon>Chenopodioideae</taxon>
        <taxon>Atripliceae</taxon>
        <taxon>Chenopodium</taxon>
    </lineage>
</organism>
<dbReference type="PANTHER" id="PTHR47074">
    <property type="entry name" value="BNAC02G40300D PROTEIN"/>
    <property type="match status" value="1"/>
</dbReference>
<sequence>MGEEATKVAVPKLVFKKQKREEEWAWPGNVQKKKRRGRNLKNFENSHVSSVFFAFGFMKMVHDYEEYAVRIAKPIQCQSFASIKSWSCPQEDVIKINCDAHIGNVTGFGVVSRDHLGNILVAAVCAEAAGWTAVVAETTACWFGVQIALRMGYSKVHMECDATNVVQGVKTNVVGLSPFHQFIDAISIASKVTSALGDRGFGCSVFCAAGQLAYYFAWCVLQTMNTPPKMKLEPVYLDELTTQSKDYKVKVTVTEKGRAQPSPKKPGVIFQTIILEDEKKNKMRCALFGDQIEAYEEVLKPSGQYEISKAPITAVDDQYKANFNLEELPYQMTVGQQTIIQRLNPESGPIEPKYQTLSTIPRSPDPNGRFDIVGVVLFVEEAPRMIPNIRGRDSPVREISVTDTRIIMNPKGERADMLREWVKLYQHVLLDRQERILNVRYPGTEKKIVTIAELRSKKASNATPDETAWIKVTIPEADLQRVNAYIGYLGCGKRTYLALGTRFPCISCKKGDTVATHKVTFKFEAVDDSGMMSFTTFSDDTEKLFRMTASEIWNMKTTGNLETFKVVQETLSTKPFFIQVTPTLELARNSVLLWTLKAIEVEDTQPETQVLGSSSANLNKDQTPFTPDKAHRTEQAFISEAAAYSKKDFNISPSTTKAHGKAIAASSPDSNANYSQDNTETSDEVLAEIAQLHEFRLASEAFDTDCFDIPIQQPNKGLTISKPPTSVTELPTWNKLTRTRSSVKNKEPMSADEMQDSDDEDPVPRKKLRTALFKEAAEKEISENKE</sequence>
<dbReference type="InterPro" id="IPR012340">
    <property type="entry name" value="NA-bd_OB-fold"/>
</dbReference>
<proteinExistence type="predicted"/>
<dbReference type="InterPro" id="IPR044730">
    <property type="entry name" value="RNase_H-like_dom_plant"/>
</dbReference>
<evidence type="ECO:0000259" key="3">
    <source>
        <dbReference type="Pfam" id="PF13456"/>
    </source>
</evidence>
<feature type="domain" description="Replication factor A C-terminal" evidence="2">
    <location>
        <begin position="490"/>
        <end position="580"/>
    </location>
</feature>
<dbReference type="Gene3D" id="2.40.50.140">
    <property type="entry name" value="Nucleic acid-binding proteins"/>
    <property type="match status" value="2"/>
</dbReference>
<evidence type="ECO:0000259" key="2">
    <source>
        <dbReference type="Pfam" id="PF08646"/>
    </source>
</evidence>
<dbReference type="Pfam" id="PF13456">
    <property type="entry name" value="RVT_3"/>
    <property type="match status" value="1"/>
</dbReference>